<organism evidence="1 2">
    <name type="scientific">Trichinella patagoniensis</name>
    <dbReference type="NCBI Taxonomy" id="990121"/>
    <lineage>
        <taxon>Eukaryota</taxon>
        <taxon>Metazoa</taxon>
        <taxon>Ecdysozoa</taxon>
        <taxon>Nematoda</taxon>
        <taxon>Enoplea</taxon>
        <taxon>Dorylaimia</taxon>
        <taxon>Trichinellida</taxon>
        <taxon>Trichinellidae</taxon>
        <taxon>Trichinella</taxon>
    </lineage>
</organism>
<dbReference type="EMBL" id="JYDQ01000001">
    <property type="protein sequence ID" value="KRY23825.1"/>
    <property type="molecule type" value="Genomic_DNA"/>
</dbReference>
<name>A0A0V1AG69_9BILA</name>
<reference evidence="1 2" key="1">
    <citation type="submission" date="2015-01" db="EMBL/GenBank/DDBJ databases">
        <title>Evolution of Trichinella species and genotypes.</title>
        <authorList>
            <person name="Korhonen P.K."/>
            <person name="Edoardo P."/>
            <person name="Giuseppe L.R."/>
            <person name="Gasser R.B."/>
        </authorList>
    </citation>
    <scope>NUCLEOTIDE SEQUENCE [LARGE SCALE GENOMIC DNA]</scope>
    <source>
        <strain evidence="1">ISS2496</strain>
    </source>
</reference>
<dbReference type="Proteomes" id="UP000054783">
    <property type="component" value="Unassembled WGS sequence"/>
</dbReference>
<sequence>MKLASLHIKFMSLSKCCKFPMAELFSFNSTTIFFPIMQIKYGFSADFFNSAFAFLVAYDC</sequence>
<accession>A0A0V1AG69</accession>
<proteinExistence type="predicted"/>
<keyword evidence="2" id="KW-1185">Reference proteome</keyword>
<dbReference type="AlphaFoldDB" id="A0A0V1AG69"/>
<evidence type="ECO:0000313" key="1">
    <source>
        <dbReference type="EMBL" id="KRY23825.1"/>
    </source>
</evidence>
<protein>
    <submittedName>
        <fullName evidence="1">Uncharacterized protein</fullName>
    </submittedName>
</protein>
<gene>
    <name evidence="1" type="ORF">T12_9083</name>
</gene>
<evidence type="ECO:0000313" key="2">
    <source>
        <dbReference type="Proteomes" id="UP000054783"/>
    </source>
</evidence>
<comment type="caution">
    <text evidence="1">The sequence shown here is derived from an EMBL/GenBank/DDBJ whole genome shotgun (WGS) entry which is preliminary data.</text>
</comment>